<sequence>MLLDEKLVALGVEPKVDVLATYINPTLVGGKYFSLHLISLFSNYRHVDPFIISYYLLATDYWCRMGTLIDKPKEEGEGRMKLGLIILNPGLISVQHVAD</sequence>
<dbReference type="Proteomes" id="UP000266723">
    <property type="component" value="Unassembled WGS sequence"/>
</dbReference>
<evidence type="ECO:0000313" key="1">
    <source>
        <dbReference type="EMBL" id="KAF3492450.1"/>
    </source>
</evidence>
<evidence type="ECO:0000313" key="2">
    <source>
        <dbReference type="Proteomes" id="UP000266723"/>
    </source>
</evidence>
<organism evidence="1 2">
    <name type="scientific">Brassica cretica</name>
    <name type="common">Mustard</name>
    <dbReference type="NCBI Taxonomy" id="69181"/>
    <lineage>
        <taxon>Eukaryota</taxon>
        <taxon>Viridiplantae</taxon>
        <taxon>Streptophyta</taxon>
        <taxon>Embryophyta</taxon>
        <taxon>Tracheophyta</taxon>
        <taxon>Spermatophyta</taxon>
        <taxon>Magnoliopsida</taxon>
        <taxon>eudicotyledons</taxon>
        <taxon>Gunneridae</taxon>
        <taxon>Pentapetalae</taxon>
        <taxon>rosids</taxon>
        <taxon>malvids</taxon>
        <taxon>Brassicales</taxon>
        <taxon>Brassicaceae</taxon>
        <taxon>Brassiceae</taxon>
        <taxon>Brassica</taxon>
    </lineage>
</organism>
<dbReference type="EMBL" id="QGKV02002055">
    <property type="protein sequence ID" value="KAF3492450.1"/>
    <property type="molecule type" value="Genomic_DNA"/>
</dbReference>
<gene>
    <name evidence="1" type="ORF">DY000_02056081</name>
</gene>
<keyword evidence="2" id="KW-1185">Reference proteome</keyword>
<protein>
    <submittedName>
        <fullName evidence="1">Uncharacterized protein</fullName>
    </submittedName>
</protein>
<reference evidence="1 2" key="1">
    <citation type="journal article" date="2020" name="BMC Genomics">
        <title>Intraspecific diversification of the crop wild relative Brassica cretica Lam. using demographic model selection.</title>
        <authorList>
            <person name="Kioukis A."/>
            <person name="Michalopoulou V.A."/>
            <person name="Briers L."/>
            <person name="Pirintsos S."/>
            <person name="Studholme D.J."/>
            <person name="Pavlidis P."/>
            <person name="Sarris P.F."/>
        </authorList>
    </citation>
    <scope>NUCLEOTIDE SEQUENCE [LARGE SCALE GENOMIC DNA]</scope>
    <source>
        <strain evidence="2">cv. PFS-1207/04</strain>
    </source>
</reference>
<name>A0ABQ7A425_BRACR</name>
<accession>A0ABQ7A425</accession>
<proteinExistence type="predicted"/>
<comment type="caution">
    <text evidence="1">The sequence shown here is derived from an EMBL/GenBank/DDBJ whole genome shotgun (WGS) entry which is preliminary data.</text>
</comment>